<dbReference type="GO" id="GO:0005737">
    <property type="term" value="C:cytoplasm"/>
    <property type="evidence" value="ECO:0007669"/>
    <property type="project" value="TreeGrafter"/>
</dbReference>
<evidence type="ECO:0000256" key="5">
    <source>
        <dbReference type="PIRNR" id="PIRNR006250"/>
    </source>
</evidence>
<dbReference type="AlphaFoldDB" id="A0A556AJA4"/>
<dbReference type="EMBL" id="VLTJ01000029">
    <property type="protein sequence ID" value="TSH92988.1"/>
    <property type="molecule type" value="Genomic_DNA"/>
</dbReference>
<dbReference type="NCBIfam" id="TIGR01334">
    <property type="entry name" value="modD"/>
    <property type="match status" value="1"/>
</dbReference>
<dbReference type="InterPro" id="IPR013785">
    <property type="entry name" value="Aldolase_TIM"/>
</dbReference>
<evidence type="ECO:0000256" key="3">
    <source>
        <dbReference type="ARBA" id="ARBA00022676"/>
    </source>
</evidence>
<evidence type="ECO:0000313" key="8">
    <source>
        <dbReference type="EMBL" id="TSH92988.1"/>
    </source>
</evidence>
<dbReference type="PANTHER" id="PTHR32179">
    <property type="entry name" value="NICOTINATE-NUCLEOTIDE PYROPHOSPHORYLASE [CARBOXYLATING]"/>
    <property type="match status" value="1"/>
</dbReference>
<evidence type="ECO:0000256" key="4">
    <source>
        <dbReference type="ARBA" id="ARBA00022679"/>
    </source>
</evidence>
<keyword evidence="4 5" id="KW-0808">Transferase</keyword>
<dbReference type="PIRSF" id="PIRSF006250">
    <property type="entry name" value="NadC_ModD"/>
    <property type="match status" value="1"/>
</dbReference>
<dbReference type="InterPro" id="IPR022412">
    <property type="entry name" value="Quinolinate_PRibosylTrfase_N"/>
</dbReference>
<dbReference type="PANTHER" id="PTHR32179:SF4">
    <property type="entry name" value="PYROPHOSPHORYLASE MODD-RELATED"/>
    <property type="match status" value="1"/>
</dbReference>
<dbReference type="FunFam" id="3.20.20.70:FF:000030">
    <property type="entry name" value="Nicotinate-nucleotide pyrophosphorylase, carboxylating"/>
    <property type="match status" value="1"/>
</dbReference>
<dbReference type="InterPro" id="IPR036068">
    <property type="entry name" value="Nicotinate_pribotase-like_C"/>
</dbReference>
<dbReference type="GO" id="GO:0009435">
    <property type="term" value="P:NAD+ biosynthetic process"/>
    <property type="evidence" value="ECO:0007669"/>
    <property type="project" value="InterPro"/>
</dbReference>
<evidence type="ECO:0000256" key="1">
    <source>
        <dbReference type="ARBA" id="ARBA00009400"/>
    </source>
</evidence>
<dbReference type="Pfam" id="PF01729">
    <property type="entry name" value="QRPTase_C"/>
    <property type="match status" value="1"/>
</dbReference>
<dbReference type="SUPFAM" id="SSF54675">
    <property type="entry name" value="Nicotinate/Quinolinate PRTase N-terminal domain-like"/>
    <property type="match status" value="1"/>
</dbReference>
<sequence>MVWILPESEIDRLIFEDAPGGDLTTAAMAIGEQHGRLALRARDAMVLAGVEVAARMMERVGLQARIETRSGARLEPGAPVLSATGSAAALHRVWKSAKNLMESLSGIATATRAMVDAVEAVAPDVRIALTRKTFPGSRVLSQLAAMAGGGIVHRAGLSETILIFAEHRAFLRDEPLHALAARMRRAAPERKIEIEVGSVAEALEAIDAGFDAIQLEKFAPAGMAAVVAHARSRQRPPLIAAAGGITPENAAQCVSTGIGLVVTSWPYAARPRDLATEFQPV</sequence>
<feature type="domain" description="Quinolinate phosphoribosyl transferase C-terminal" evidence="6">
    <location>
        <begin position="107"/>
        <end position="275"/>
    </location>
</feature>
<evidence type="ECO:0000259" key="6">
    <source>
        <dbReference type="Pfam" id="PF01729"/>
    </source>
</evidence>
<dbReference type="InterPro" id="IPR002638">
    <property type="entry name" value="Quinolinate_PRibosylTrfase_C"/>
</dbReference>
<dbReference type="SUPFAM" id="SSF51690">
    <property type="entry name" value="Nicotinate/Quinolinate PRTase C-terminal domain-like"/>
    <property type="match status" value="1"/>
</dbReference>
<comment type="caution">
    <text evidence="8">The sequence shown here is derived from an EMBL/GenBank/DDBJ whole genome shotgun (WGS) entry which is preliminary data.</text>
</comment>
<evidence type="ECO:0000313" key="9">
    <source>
        <dbReference type="Proteomes" id="UP000318405"/>
    </source>
</evidence>
<proteinExistence type="inferred from homology"/>
<accession>A0A556AJA4</accession>
<dbReference type="InterPro" id="IPR006242">
    <property type="entry name" value="ModD"/>
</dbReference>
<dbReference type="Gene3D" id="3.90.1170.20">
    <property type="entry name" value="Quinolinate phosphoribosyl transferase, N-terminal domain"/>
    <property type="match status" value="1"/>
</dbReference>
<dbReference type="GO" id="GO:0004514">
    <property type="term" value="F:nicotinate-nucleotide diphosphorylase (carboxylating) activity"/>
    <property type="evidence" value="ECO:0007669"/>
    <property type="project" value="InterPro"/>
</dbReference>
<dbReference type="InterPro" id="IPR037128">
    <property type="entry name" value="Quinolinate_PRibosylTase_N_sf"/>
</dbReference>
<feature type="domain" description="Quinolinate phosphoribosyl transferase N-terminal" evidence="7">
    <location>
        <begin position="22"/>
        <end position="105"/>
    </location>
</feature>
<dbReference type="Gene3D" id="3.20.20.70">
    <property type="entry name" value="Aldolase class I"/>
    <property type="match status" value="1"/>
</dbReference>
<dbReference type="Proteomes" id="UP000318405">
    <property type="component" value="Unassembled WGS sequence"/>
</dbReference>
<gene>
    <name evidence="8" type="primary">modD</name>
    <name evidence="8" type="ORF">FOZ76_16515</name>
</gene>
<reference evidence="8 9" key="1">
    <citation type="submission" date="2019-07" db="EMBL/GenBank/DDBJ databases">
        <title>Qingshengfaniella alkalisoli gen. nov., sp. nov., isolated from saline soil.</title>
        <authorList>
            <person name="Xu L."/>
            <person name="Huang X.-X."/>
            <person name="Sun J.-Q."/>
        </authorList>
    </citation>
    <scope>NUCLEOTIDE SEQUENCE [LARGE SCALE GENOMIC DNA]</scope>
    <source>
        <strain evidence="8 9">DSM 27279</strain>
    </source>
</reference>
<evidence type="ECO:0000256" key="2">
    <source>
        <dbReference type="ARBA" id="ARBA00019205"/>
    </source>
</evidence>
<dbReference type="InterPro" id="IPR027277">
    <property type="entry name" value="NadC/ModD"/>
</dbReference>
<dbReference type="GO" id="GO:0034213">
    <property type="term" value="P:quinolinate catabolic process"/>
    <property type="evidence" value="ECO:0007669"/>
    <property type="project" value="TreeGrafter"/>
</dbReference>
<name>A0A556AJA4_9BURK</name>
<dbReference type="OrthoDB" id="8216773at2"/>
<protein>
    <recommendedName>
        <fullName evidence="2">Putative pyrophosphorylase ModD</fullName>
    </recommendedName>
</protein>
<keyword evidence="3 5" id="KW-0328">Glycosyltransferase</keyword>
<keyword evidence="9" id="KW-1185">Reference proteome</keyword>
<comment type="similarity">
    <text evidence="1 5">Belongs to the NadC/ModD family.</text>
</comment>
<dbReference type="Pfam" id="PF02749">
    <property type="entry name" value="QRPTase_N"/>
    <property type="match status" value="1"/>
</dbReference>
<organism evidence="8 9">
    <name type="scientific">Verticiella sediminum</name>
    <dbReference type="NCBI Taxonomy" id="1247510"/>
    <lineage>
        <taxon>Bacteria</taxon>
        <taxon>Pseudomonadati</taxon>
        <taxon>Pseudomonadota</taxon>
        <taxon>Betaproteobacteria</taxon>
        <taxon>Burkholderiales</taxon>
        <taxon>Alcaligenaceae</taxon>
        <taxon>Verticiella</taxon>
    </lineage>
</organism>
<evidence type="ECO:0000259" key="7">
    <source>
        <dbReference type="Pfam" id="PF02749"/>
    </source>
</evidence>